<dbReference type="Proteomes" id="UP000321578">
    <property type="component" value="Unassembled WGS sequence"/>
</dbReference>
<feature type="signal peptide" evidence="1">
    <location>
        <begin position="1"/>
        <end position="21"/>
    </location>
</feature>
<name>A0A5C6ZBX4_9FLAO</name>
<evidence type="ECO:0000256" key="1">
    <source>
        <dbReference type="SAM" id="SignalP"/>
    </source>
</evidence>
<organism evidence="2 3">
    <name type="scientific">Subsaximicrobium wynnwilliamsii</name>
    <dbReference type="NCBI Taxonomy" id="291179"/>
    <lineage>
        <taxon>Bacteria</taxon>
        <taxon>Pseudomonadati</taxon>
        <taxon>Bacteroidota</taxon>
        <taxon>Flavobacteriia</taxon>
        <taxon>Flavobacteriales</taxon>
        <taxon>Flavobacteriaceae</taxon>
        <taxon>Subsaximicrobium</taxon>
    </lineage>
</organism>
<dbReference type="RefSeq" id="WP_147087788.1">
    <property type="nucleotide sequence ID" value="NZ_VORM01000025.1"/>
</dbReference>
<proteinExistence type="predicted"/>
<evidence type="ECO:0000313" key="3">
    <source>
        <dbReference type="Proteomes" id="UP000321578"/>
    </source>
</evidence>
<feature type="chain" id="PRO_5023140047" evidence="1">
    <location>
        <begin position="22"/>
        <end position="1607"/>
    </location>
</feature>
<comment type="caution">
    <text evidence="2">The sequence shown here is derived from an EMBL/GenBank/DDBJ whole genome shotgun (WGS) entry which is preliminary data.</text>
</comment>
<protein>
    <submittedName>
        <fullName evidence="2">T9SS type B sorting domain-containing protein</fullName>
    </submittedName>
</protein>
<sequence>MVFLKKTLIALICLYGSASLAQQITVDNSFTAEALITNNLVVGCVETSNVVSDFNGSVNGFNSYAYFEKGSSEFPFENGIMLSTGNPMSGGNTLNNTILNEGNDDWIADPDLESALGISNTLNATSISFNFTSITDRIQFNYILASEEYFGNFPCEYSDGFAFLIKEAGSSDPYVNIAVIPGTTTAVNTNTIHDEIVGYCPASNAAYFEGFNVGDTNYNGRTTVMSATAAITPYTQYSIKLVIADQTDKNYDSAVFIEGNSFNSNVDLGEDITTCASNVTLEGDISNPQATYAWYLDDVLIPGEITSTIQAIASGIYKIEIQIPLAGSNCVIEDSVAISLSSTQSAEAITDYQLCDDNGNSREIFDLSIKDAEVLDAVPNSSYVISYHYTSASAENNSNPIVTPIENTSNPQSIFVRIEDSLNGCLAYSSFQLKVNALPVVTTPTVFVACAEVDAGGSAIIDLSEKDEEITGGNPDLNVTYYLDPLDAENGVNAIPLPYVNSNANEQVYVRVTNTVTGCVSTTTLTIEVINKPVINAGLHMIDACDQDHDGFAFFDLTTITDDVLQGLTGVNVTFHQTLEDANLGANAIADATNYANVVADDSVVFIRVEDQNTGCAAITAIEIHTNLLLTGTDIKKVTQCDIDNDGQESFDLGGIALDIINGLEDVTIDFYLTEEDRDTNTNPLDPTVSFVPTSNPQFLYITLSNPTCSEVAAIELIINPVIEGVAIGSQLVCDEDQDGFTSLNLNQFNDVITAGQPGFNVKYYLTEEDAINNSGAVPSSYTNISNPQLFYYRARFNQTGCADVKAFEVTVLEAPISAAPTGIIICDADQDGFSIVNLNAKIPEVISNTANRAVTFHTSVADAETDSNPILDASNFNAQTQDLTVRIENVSTGCYSLQNLEIIVNTLPVINPISVYKFCEVGDDGFGEFVFSSQDADILEAQTGKVVFYYETAMDAENNTNAIDKNDVYVNSSNPQTIHIRIENISDPSCYAVSSFPIEVGTNPDFNEATDIFVCDDITNDGSVMFDLSIQMGEITAGIQDIEEVTLHASQQDAINNVNPLPLDFENNVNPQQIYARINNGSICESYTSFVLNVIAAPDVNIPDPLEQCDADYDGITSFDLTLSTLDILDVRQDNIEVGYYRTQADAVLESNEITDPANFTNTSNPQTVYVRVSNTISNCFVNVPVGLIVNRPPTINFIDNYNICATEDQRTDLTEINSSLLDQTANVLVNYYASEEDARNQTNVLDNNYNYQSNNDLLFARVEFSTTHCFIIHDFNLKVNALPVANQPSDMAACDDDFDGFLNFDLSTQNSSILGGQNPNNFEITFYTDVVFAQEGVADIGTIYEGINNEIIYARLENKFTDCYEITQFTLIIYERPIVNIDNQVICLENLPLVVSANTNITGDSYLWSTNASTPEIEITEVGSYSVTVTSAFGCETTQVFSVIESEAANIEVTEVIDFSDPNNVTVTVSGIGNYLYQIDDLEPQESNFFESVPLGYHILTIIDLNGCSRVSKEIVVIDAPKFMTPNGDGYFDSWHITGVETLQGTVIFIYDRYGKLLTKLTANSEGWDGYYNGQKMPAADYWYLAQVKKNSIEFEVKGHFAIRH</sequence>
<reference evidence="2 3" key="1">
    <citation type="submission" date="2019-08" db="EMBL/GenBank/DDBJ databases">
        <title>Genomes of Subsaximicrobium wynnwilliamsii strains.</title>
        <authorList>
            <person name="Bowman J.P."/>
        </authorList>
    </citation>
    <scope>NUCLEOTIDE SEQUENCE [LARGE SCALE GENOMIC DNA]</scope>
    <source>
        <strain evidence="2 3">2-80-2</strain>
    </source>
</reference>
<dbReference type="OrthoDB" id="9765926at2"/>
<dbReference type="NCBIfam" id="NF038133">
    <property type="entry name" value="choice_anch_L"/>
    <property type="match status" value="1"/>
</dbReference>
<dbReference type="EMBL" id="VORO01000023">
    <property type="protein sequence ID" value="TXD87529.1"/>
    <property type="molecule type" value="Genomic_DNA"/>
</dbReference>
<keyword evidence="1" id="KW-0732">Signal</keyword>
<accession>A0A5C6ZBX4</accession>
<dbReference type="NCBIfam" id="TIGR04131">
    <property type="entry name" value="Bac_Flav_CTERM"/>
    <property type="match status" value="1"/>
</dbReference>
<dbReference type="InterPro" id="IPR026341">
    <property type="entry name" value="T9SS_type_B"/>
</dbReference>
<keyword evidence="3" id="KW-1185">Reference proteome</keyword>
<evidence type="ECO:0000313" key="2">
    <source>
        <dbReference type="EMBL" id="TXD87529.1"/>
    </source>
</evidence>
<gene>
    <name evidence="2" type="ORF">ESY86_16680</name>
</gene>
<dbReference type="Pfam" id="PF13585">
    <property type="entry name" value="CHU_C"/>
    <property type="match status" value="1"/>
</dbReference>
<dbReference type="InterPro" id="IPR049804">
    <property type="entry name" value="Choice_anch_L"/>
</dbReference>